<evidence type="ECO:0000313" key="4">
    <source>
        <dbReference type="Proteomes" id="UP000029121"/>
    </source>
</evidence>
<reference evidence="4" key="1">
    <citation type="journal article" date="2013" name="Nat. Genet.">
        <title>The Capsella rubella genome and the genomic consequences of rapid mating system evolution.</title>
        <authorList>
            <person name="Slotte T."/>
            <person name="Hazzouri K.M."/>
            <person name="Agren J.A."/>
            <person name="Koenig D."/>
            <person name="Maumus F."/>
            <person name="Guo Y.L."/>
            <person name="Steige K."/>
            <person name="Platts A.E."/>
            <person name="Escobar J.S."/>
            <person name="Newman L.K."/>
            <person name="Wang W."/>
            <person name="Mandakova T."/>
            <person name="Vello E."/>
            <person name="Smith L.M."/>
            <person name="Henz S.R."/>
            <person name="Steffen J."/>
            <person name="Takuno S."/>
            <person name="Brandvain Y."/>
            <person name="Coop G."/>
            <person name="Andolfatto P."/>
            <person name="Hu T.T."/>
            <person name="Blanchette M."/>
            <person name="Clark R.M."/>
            <person name="Quesneville H."/>
            <person name="Nordborg M."/>
            <person name="Gaut B.S."/>
            <person name="Lysak M.A."/>
            <person name="Jenkins J."/>
            <person name="Grimwood J."/>
            <person name="Chapman J."/>
            <person name="Prochnik S."/>
            <person name="Shu S."/>
            <person name="Rokhsar D."/>
            <person name="Schmutz J."/>
            <person name="Weigel D."/>
            <person name="Wright S.I."/>
        </authorList>
    </citation>
    <scope>NUCLEOTIDE SEQUENCE [LARGE SCALE GENOMIC DNA]</scope>
    <source>
        <strain evidence="4">cv. Monte Gargano</strain>
    </source>
</reference>
<gene>
    <name evidence="3" type="ORF">CARUB_v10023404mg</name>
</gene>
<dbReference type="Pfam" id="PF00646">
    <property type="entry name" value="F-box"/>
    <property type="match status" value="1"/>
</dbReference>
<dbReference type="OrthoDB" id="743494at2759"/>
<evidence type="ECO:0000313" key="3">
    <source>
        <dbReference type="EMBL" id="EOA27287.1"/>
    </source>
</evidence>
<feature type="domain" description="KIB1-4 beta-propeller" evidence="2">
    <location>
        <begin position="177"/>
        <end position="345"/>
    </location>
</feature>
<name>R0FWF3_9BRAS</name>
<dbReference type="InterPro" id="IPR051304">
    <property type="entry name" value="SCF_F-box_domain"/>
</dbReference>
<evidence type="ECO:0000259" key="1">
    <source>
        <dbReference type="Pfam" id="PF00646"/>
    </source>
</evidence>
<organism evidence="3 4">
    <name type="scientific">Capsella rubella</name>
    <dbReference type="NCBI Taxonomy" id="81985"/>
    <lineage>
        <taxon>Eukaryota</taxon>
        <taxon>Viridiplantae</taxon>
        <taxon>Streptophyta</taxon>
        <taxon>Embryophyta</taxon>
        <taxon>Tracheophyta</taxon>
        <taxon>Spermatophyta</taxon>
        <taxon>Magnoliopsida</taxon>
        <taxon>eudicotyledons</taxon>
        <taxon>Gunneridae</taxon>
        <taxon>Pentapetalae</taxon>
        <taxon>rosids</taxon>
        <taxon>malvids</taxon>
        <taxon>Brassicales</taxon>
        <taxon>Brassicaceae</taxon>
        <taxon>Camelineae</taxon>
        <taxon>Capsella</taxon>
    </lineage>
</organism>
<keyword evidence="4" id="KW-1185">Reference proteome</keyword>
<dbReference type="KEGG" id="crb:17889186"/>
<dbReference type="InterPro" id="IPR001810">
    <property type="entry name" value="F-box_dom"/>
</dbReference>
<evidence type="ECO:0008006" key="5">
    <source>
        <dbReference type="Google" id="ProtNLM"/>
    </source>
</evidence>
<dbReference type="Gene3D" id="1.20.1280.50">
    <property type="match status" value="1"/>
</dbReference>
<proteinExistence type="predicted"/>
<dbReference type="PANTHER" id="PTHR47123">
    <property type="entry name" value="F-BOX PROTEIN SKIP23"/>
    <property type="match status" value="1"/>
</dbReference>
<sequence>MAKEQNKLSKLDWSLLPEELLDLIAKNLENEDYCFDVVHARSVCTSWRSSFPFPSCLLTMRQRLPTFIGFPFESMYGSFIVEKIPLFLLRVKAPAAVSPSEYYLGEIKEPKVHTELPSPIQCTLKMTIPESGSTVMNMLGCQIISLGHQYRLIYVSDSKMPRGYGGMAYLPLEVRGKREFVVVVIYNRYVLALQSEDMQWMPVNRTTWDACESIVSFRGKFYAVLGNGDICVIDPYSLLGTPLLPSIPYNSFKYLVPSGDDELFLVEKILPVNYRLVDDLNNLPCRVRRLDEATGTWVVVSDLGGRVLFLGELGNIFCSVKELPDGCGISGNSILFTNEYVDETFAYKYGVNTGNADDDLSFWRSSRENLVEILTNTPPVVALWIDH</sequence>
<accession>R0FWF3</accession>
<dbReference type="InterPro" id="IPR005174">
    <property type="entry name" value="KIB1-4_b-propeller"/>
</dbReference>
<dbReference type="PANTHER" id="PTHR47123:SF24">
    <property type="entry name" value="LOW PROTEIN: F-BOX_KELCH-REPEAT PROTEIN"/>
    <property type="match status" value="1"/>
</dbReference>
<evidence type="ECO:0000259" key="2">
    <source>
        <dbReference type="Pfam" id="PF03478"/>
    </source>
</evidence>
<dbReference type="Proteomes" id="UP000029121">
    <property type="component" value="Unassembled WGS sequence"/>
</dbReference>
<protein>
    <recommendedName>
        <fullName evidence="5">F-box domain-containing protein</fullName>
    </recommendedName>
</protein>
<feature type="domain" description="F-box" evidence="1">
    <location>
        <begin position="13"/>
        <end position="49"/>
    </location>
</feature>
<dbReference type="Pfam" id="PF03478">
    <property type="entry name" value="Beta-prop_KIB1-4"/>
    <property type="match status" value="1"/>
</dbReference>
<dbReference type="AlphaFoldDB" id="R0FWF3"/>
<dbReference type="EMBL" id="KB870808">
    <property type="protein sequence ID" value="EOA27287.1"/>
    <property type="molecule type" value="Genomic_DNA"/>
</dbReference>